<dbReference type="GO" id="GO:0010468">
    <property type="term" value="P:regulation of gene expression"/>
    <property type="evidence" value="ECO:0007669"/>
    <property type="project" value="TreeGrafter"/>
</dbReference>
<evidence type="ECO:0000256" key="12">
    <source>
        <dbReference type="RuleBase" id="RU000304"/>
    </source>
</evidence>
<dbReference type="GO" id="GO:0000082">
    <property type="term" value="P:G1/S transition of mitotic cell cycle"/>
    <property type="evidence" value="ECO:0007669"/>
    <property type="project" value="TreeGrafter"/>
</dbReference>
<dbReference type="GO" id="GO:0005634">
    <property type="term" value="C:nucleus"/>
    <property type="evidence" value="ECO:0007669"/>
    <property type="project" value="TreeGrafter"/>
</dbReference>
<proteinExistence type="inferred from homology"/>
<evidence type="ECO:0000256" key="7">
    <source>
        <dbReference type="ARBA" id="ARBA00022840"/>
    </source>
</evidence>
<sequence>MSTSTAQANSGIEAFQRLNKLGEGTYGVVYKARERTSGKIVAIKKMKLEQEENGMPSTSLREITVLRELNHPNIVRLHNILYQDYQNLQLVFEFLDYDLKKHMENSKDGMPLEVVKSYLYQMLLGIDYCHARRIIHRDLKPHNLLIDQNGRLKIADFGLARCFGVPLRNYTHEVVTLWYRAPEVLLGVKTYGIGVDIWSIGCIFGEMVMHEPLFPGDSEIDQLFKIFKILGTPNEVSWPGVSDLPDWKPHFPNWQKQDLKSIVRGLDDSGINLLDELLKYSPGQRISAKRALQHPYFNDLDRDLYKASPEDGENALNGQHAQW</sequence>
<dbReference type="Gene3D" id="3.30.200.20">
    <property type="entry name" value="Phosphorylase Kinase, domain 1"/>
    <property type="match status" value="1"/>
</dbReference>
<keyword evidence="5 11" id="KW-0547">Nucleotide-binding</keyword>
<evidence type="ECO:0000256" key="9">
    <source>
        <dbReference type="ARBA" id="ARBA00047811"/>
    </source>
</evidence>
<dbReference type="Proteomes" id="UP000054350">
    <property type="component" value="Unassembled WGS sequence"/>
</dbReference>
<evidence type="ECO:0000256" key="1">
    <source>
        <dbReference type="ARBA" id="ARBA00006485"/>
    </source>
</evidence>
<dbReference type="Gene3D" id="1.10.510.10">
    <property type="entry name" value="Transferase(Phosphotransferase) domain 1"/>
    <property type="match status" value="1"/>
</dbReference>
<evidence type="ECO:0000313" key="14">
    <source>
        <dbReference type="EMBL" id="KNE62175.1"/>
    </source>
</evidence>
<dbReference type="SMART" id="SM00220">
    <property type="entry name" value="S_TKc"/>
    <property type="match status" value="1"/>
</dbReference>
<dbReference type="GO" id="GO:0007165">
    <property type="term" value="P:signal transduction"/>
    <property type="evidence" value="ECO:0007669"/>
    <property type="project" value="TreeGrafter"/>
</dbReference>
<dbReference type="FunFam" id="3.30.200.20:FF:000375">
    <property type="entry name" value="Cell division related protein kinase 2"/>
    <property type="match status" value="1"/>
</dbReference>
<gene>
    <name evidence="14" type="ORF">AMAG_07421</name>
</gene>
<dbReference type="GO" id="GO:0010389">
    <property type="term" value="P:regulation of G2/M transition of mitotic cell cycle"/>
    <property type="evidence" value="ECO:0007669"/>
    <property type="project" value="TreeGrafter"/>
</dbReference>
<evidence type="ECO:0000256" key="2">
    <source>
        <dbReference type="ARBA" id="ARBA00012425"/>
    </source>
</evidence>
<comment type="catalytic activity">
    <reaction evidence="9">
        <text>L-threonyl-[protein] + ATP = O-phospho-L-threonyl-[protein] + ADP + H(+)</text>
        <dbReference type="Rhea" id="RHEA:46608"/>
        <dbReference type="Rhea" id="RHEA-COMP:11060"/>
        <dbReference type="Rhea" id="RHEA-COMP:11605"/>
        <dbReference type="ChEBI" id="CHEBI:15378"/>
        <dbReference type="ChEBI" id="CHEBI:30013"/>
        <dbReference type="ChEBI" id="CHEBI:30616"/>
        <dbReference type="ChEBI" id="CHEBI:61977"/>
        <dbReference type="ChEBI" id="CHEBI:456216"/>
        <dbReference type="EC" id="2.7.11.22"/>
    </reaction>
</comment>
<name>A0A0L0SIK8_ALLM3</name>
<dbReference type="InterPro" id="IPR008271">
    <property type="entry name" value="Ser/Thr_kinase_AS"/>
</dbReference>
<dbReference type="PROSITE" id="PS00107">
    <property type="entry name" value="PROTEIN_KINASE_ATP"/>
    <property type="match status" value="1"/>
</dbReference>
<keyword evidence="3 12" id="KW-0723">Serine/threonine-protein kinase</keyword>
<dbReference type="STRING" id="578462.A0A0L0SIK8"/>
<dbReference type="Pfam" id="PF00069">
    <property type="entry name" value="Pkinase"/>
    <property type="match status" value="1"/>
</dbReference>
<keyword evidence="7 11" id="KW-0067">ATP-binding</keyword>
<organism evidence="14 15">
    <name type="scientific">Allomyces macrogynus (strain ATCC 38327)</name>
    <name type="common">Allomyces javanicus var. macrogynus</name>
    <dbReference type="NCBI Taxonomy" id="578462"/>
    <lineage>
        <taxon>Eukaryota</taxon>
        <taxon>Fungi</taxon>
        <taxon>Fungi incertae sedis</taxon>
        <taxon>Blastocladiomycota</taxon>
        <taxon>Blastocladiomycetes</taxon>
        <taxon>Blastocladiales</taxon>
        <taxon>Blastocladiaceae</taxon>
        <taxon>Allomyces</taxon>
    </lineage>
</organism>
<evidence type="ECO:0000313" key="15">
    <source>
        <dbReference type="Proteomes" id="UP000054350"/>
    </source>
</evidence>
<keyword evidence="6 14" id="KW-0418">Kinase</keyword>
<dbReference type="GO" id="GO:0000307">
    <property type="term" value="C:cyclin-dependent protein kinase holoenzyme complex"/>
    <property type="evidence" value="ECO:0007669"/>
    <property type="project" value="TreeGrafter"/>
</dbReference>
<protein>
    <recommendedName>
        <fullName evidence="8">Cyclin-dependent kinase 1</fullName>
        <ecNumber evidence="2">2.7.11.22</ecNumber>
    </recommendedName>
</protein>
<dbReference type="OMA" id="WSLACIY"/>
<dbReference type="EMBL" id="GG745339">
    <property type="protein sequence ID" value="KNE62175.1"/>
    <property type="molecule type" value="Genomic_DNA"/>
</dbReference>
<evidence type="ECO:0000256" key="5">
    <source>
        <dbReference type="ARBA" id="ARBA00022741"/>
    </source>
</evidence>
<dbReference type="GO" id="GO:0005524">
    <property type="term" value="F:ATP binding"/>
    <property type="evidence" value="ECO:0007669"/>
    <property type="project" value="UniProtKB-UniRule"/>
</dbReference>
<evidence type="ECO:0000256" key="4">
    <source>
        <dbReference type="ARBA" id="ARBA00022679"/>
    </source>
</evidence>
<dbReference type="EC" id="2.7.11.22" evidence="2"/>
<dbReference type="AlphaFoldDB" id="A0A0L0SIK8"/>
<evidence type="ECO:0000256" key="8">
    <source>
        <dbReference type="ARBA" id="ARBA00039266"/>
    </source>
</evidence>
<dbReference type="InterPro" id="IPR050108">
    <property type="entry name" value="CDK"/>
</dbReference>
<feature type="binding site" evidence="11">
    <location>
        <position position="45"/>
    </location>
    <ligand>
        <name>ATP</name>
        <dbReference type="ChEBI" id="CHEBI:30616"/>
    </ligand>
</feature>
<dbReference type="PANTHER" id="PTHR24056">
    <property type="entry name" value="CELL DIVISION PROTEIN KINASE"/>
    <property type="match status" value="1"/>
</dbReference>
<dbReference type="GO" id="GO:0030332">
    <property type="term" value="F:cyclin binding"/>
    <property type="evidence" value="ECO:0007669"/>
    <property type="project" value="TreeGrafter"/>
</dbReference>
<keyword evidence="4" id="KW-0808">Transferase</keyword>
<reference evidence="14 15" key="1">
    <citation type="submission" date="2009-11" db="EMBL/GenBank/DDBJ databases">
        <title>Annotation of Allomyces macrogynus ATCC 38327.</title>
        <authorList>
            <consortium name="The Broad Institute Genome Sequencing Platform"/>
            <person name="Russ C."/>
            <person name="Cuomo C."/>
            <person name="Burger G."/>
            <person name="Gray M.W."/>
            <person name="Holland P.W.H."/>
            <person name="King N."/>
            <person name="Lang F.B.F."/>
            <person name="Roger A.J."/>
            <person name="Ruiz-Trillo I."/>
            <person name="Young S.K."/>
            <person name="Zeng Q."/>
            <person name="Gargeya S."/>
            <person name="Fitzgerald M."/>
            <person name="Haas B."/>
            <person name="Abouelleil A."/>
            <person name="Alvarado L."/>
            <person name="Arachchi H.M."/>
            <person name="Berlin A."/>
            <person name="Chapman S.B."/>
            <person name="Gearin G."/>
            <person name="Goldberg J."/>
            <person name="Griggs A."/>
            <person name="Gujja S."/>
            <person name="Hansen M."/>
            <person name="Heiman D."/>
            <person name="Howarth C."/>
            <person name="Larimer J."/>
            <person name="Lui A."/>
            <person name="MacDonald P.J.P."/>
            <person name="McCowen C."/>
            <person name="Montmayeur A."/>
            <person name="Murphy C."/>
            <person name="Neiman D."/>
            <person name="Pearson M."/>
            <person name="Priest M."/>
            <person name="Roberts A."/>
            <person name="Saif S."/>
            <person name="Shea T."/>
            <person name="Sisk P."/>
            <person name="Stolte C."/>
            <person name="Sykes S."/>
            <person name="Wortman J."/>
            <person name="Nusbaum C."/>
            <person name="Birren B."/>
        </authorList>
    </citation>
    <scope>NUCLEOTIDE SEQUENCE [LARGE SCALE GENOMIC DNA]</scope>
    <source>
        <strain evidence="14 15">ATCC 38327</strain>
    </source>
</reference>
<dbReference type="OrthoDB" id="1732493at2759"/>
<dbReference type="eggNOG" id="KOG0594">
    <property type="taxonomic scope" value="Eukaryota"/>
</dbReference>
<dbReference type="InterPro" id="IPR000719">
    <property type="entry name" value="Prot_kinase_dom"/>
</dbReference>
<keyword evidence="15" id="KW-1185">Reference proteome</keyword>
<evidence type="ECO:0000259" key="13">
    <source>
        <dbReference type="PROSITE" id="PS50011"/>
    </source>
</evidence>
<dbReference type="PROSITE" id="PS50011">
    <property type="entry name" value="PROTEIN_KINASE_DOM"/>
    <property type="match status" value="1"/>
</dbReference>
<dbReference type="InterPro" id="IPR017441">
    <property type="entry name" value="Protein_kinase_ATP_BS"/>
</dbReference>
<dbReference type="PANTHER" id="PTHR24056:SF254">
    <property type="entry name" value="CYCLIN-DEPENDENT KINASE 2"/>
    <property type="match status" value="1"/>
</dbReference>
<dbReference type="VEuPathDB" id="FungiDB:AMAG_07421"/>
<evidence type="ECO:0000256" key="11">
    <source>
        <dbReference type="PROSITE-ProRule" id="PRU10141"/>
    </source>
</evidence>
<dbReference type="SUPFAM" id="SSF56112">
    <property type="entry name" value="Protein kinase-like (PK-like)"/>
    <property type="match status" value="1"/>
</dbReference>
<dbReference type="GO" id="GO:0004693">
    <property type="term" value="F:cyclin-dependent protein serine/threonine kinase activity"/>
    <property type="evidence" value="ECO:0007669"/>
    <property type="project" value="UniProtKB-EC"/>
</dbReference>
<dbReference type="InterPro" id="IPR011009">
    <property type="entry name" value="Kinase-like_dom_sf"/>
</dbReference>
<feature type="domain" description="Protein kinase" evidence="13">
    <location>
        <begin position="15"/>
        <end position="297"/>
    </location>
</feature>
<reference evidence="15" key="2">
    <citation type="submission" date="2009-11" db="EMBL/GenBank/DDBJ databases">
        <title>The Genome Sequence of Allomyces macrogynus strain ATCC 38327.</title>
        <authorList>
            <consortium name="The Broad Institute Genome Sequencing Platform"/>
            <person name="Russ C."/>
            <person name="Cuomo C."/>
            <person name="Shea T."/>
            <person name="Young S.K."/>
            <person name="Zeng Q."/>
            <person name="Koehrsen M."/>
            <person name="Haas B."/>
            <person name="Borodovsky M."/>
            <person name="Guigo R."/>
            <person name="Alvarado L."/>
            <person name="Berlin A."/>
            <person name="Borenstein D."/>
            <person name="Chen Z."/>
            <person name="Engels R."/>
            <person name="Freedman E."/>
            <person name="Gellesch M."/>
            <person name="Goldberg J."/>
            <person name="Griggs A."/>
            <person name="Gujja S."/>
            <person name="Heiman D."/>
            <person name="Hepburn T."/>
            <person name="Howarth C."/>
            <person name="Jen D."/>
            <person name="Larson L."/>
            <person name="Lewis B."/>
            <person name="Mehta T."/>
            <person name="Park D."/>
            <person name="Pearson M."/>
            <person name="Roberts A."/>
            <person name="Saif S."/>
            <person name="Shenoy N."/>
            <person name="Sisk P."/>
            <person name="Stolte C."/>
            <person name="Sykes S."/>
            <person name="Walk T."/>
            <person name="White J."/>
            <person name="Yandava C."/>
            <person name="Burger G."/>
            <person name="Gray M.W."/>
            <person name="Holland P.W.H."/>
            <person name="King N."/>
            <person name="Lang F.B.F."/>
            <person name="Roger A.J."/>
            <person name="Ruiz-Trillo I."/>
            <person name="Lander E."/>
            <person name="Nusbaum C."/>
        </authorList>
    </citation>
    <scope>NUCLEOTIDE SEQUENCE [LARGE SCALE GENOMIC DNA]</scope>
    <source>
        <strain evidence="15">ATCC 38327</strain>
    </source>
</reference>
<evidence type="ECO:0000256" key="3">
    <source>
        <dbReference type="ARBA" id="ARBA00022527"/>
    </source>
</evidence>
<dbReference type="PROSITE" id="PS00108">
    <property type="entry name" value="PROTEIN_KINASE_ST"/>
    <property type="match status" value="1"/>
</dbReference>
<dbReference type="FunFam" id="1.10.510.10:FF:000706">
    <property type="entry name" value="Cyclin-dependent kinase 1"/>
    <property type="match status" value="1"/>
</dbReference>
<evidence type="ECO:0000256" key="10">
    <source>
        <dbReference type="ARBA" id="ARBA00048367"/>
    </source>
</evidence>
<comment type="catalytic activity">
    <reaction evidence="10">
        <text>L-seryl-[protein] + ATP = O-phospho-L-seryl-[protein] + ADP + H(+)</text>
        <dbReference type="Rhea" id="RHEA:17989"/>
        <dbReference type="Rhea" id="RHEA-COMP:9863"/>
        <dbReference type="Rhea" id="RHEA-COMP:11604"/>
        <dbReference type="ChEBI" id="CHEBI:15378"/>
        <dbReference type="ChEBI" id="CHEBI:29999"/>
        <dbReference type="ChEBI" id="CHEBI:30616"/>
        <dbReference type="ChEBI" id="CHEBI:83421"/>
        <dbReference type="ChEBI" id="CHEBI:456216"/>
        <dbReference type="EC" id="2.7.11.22"/>
    </reaction>
</comment>
<evidence type="ECO:0000256" key="6">
    <source>
        <dbReference type="ARBA" id="ARBA00022777"/>
    </source>
</evidence>
<dbReference type="GO" id="GO:0005737">
    <property type="term" value="C:cytoplasm"/>
    <property type="evidence" value="ECO:0007669"/>
    <property type="project" value="TreeGrafter"/>
</dbReference>
<accession>A0A0L0SIK8</accession>
<comment type="similarity">
    <text evidence="1">Belongs to the protein kinase superfamily. CMGC Ser/Thr protein kinase family. CDC2/CDKX subfamily.</text>
</comment>